<evidence type="ECO:0000313" key="5">
    <source>
        <dbReference type="Proteomes" id="UP000316270"/>
    </source>
</evidence>
<protein>
    <recommendedName>
        <fullName evidence="3">Ubiquitin-like domain-containing protein</fullName>
    </recommendedName>
</protein>
<keyword evidence="2" id="KW-0732">Signal</keyword>
<evidence type="ECO:0000256" key="1">
    <source>
        <dbReference type="SAM" id="MobiDB-lite"/>
    </source>
</evidence>
<feature type="region of interest" description="Disordered" evidence="1">
    <location>
        <begin position="228"/>
        <end position="265"/>
    </location>
</feature>
<dbReference type="InterPro" id="IPR029071">
    <property type="entry name" value="Ubiquitin-like_domsf"/>
</dbReference>
<feature type="signal peptide" evidence="2">
    <location>
        <begin position="1"/>
        <end position="20"/>
    </location>
</feature>
<dbReference type="PROSITE" id="PS50053">
    <property type="entry name" value="UBIQUITIN_2"/>
    <property type="match status" value="1"/>
</dbReference>
<evidence type="ECO:0000256" key="2">
    <source>
        <dbReference type="SAM" id="SignalP"/>
    </source>
</evidence>
<dbReference type="EMBL" id="CP042195">
    <property type="protein sequence ID" value="QDS74425.1"/>
    <property type="molecule type" value="Genomic_DNA"/>
</dbReference>
<dbReference type="STRING" id="50376.A0A517LFK8"/>
<dbReference type="InterPro" id="IPR038169">
    <property type="entry name" value="DC-UbP/UBTD2_N_sf"/>
</dbReference>
<evidence type="ECO:0000259" key="3">
    <source>
        <dbReference type="PROSITE" id="PS50053"/>
    </source>
</evidence>
<dbReference type="InterPro" id="IPR039869">
    <property type="entry name" value="UBTD1/2"/>
</dbReference>
<dbReference type="AlphaFoldDB" id="A0A517LFK8"/>
<accession>A0A517LFK8</accession>
<feature type="compositionally biased region" description="Polar residues" evidence="1">
    <location>
        <begin position="165"/>
        <end position="184"/>
    </location>
</feature>
<dbReference type="OrthoDB" id="1640476at2759"/>
<sequence length="489" mass="54066">MKTFDVRYLPWFLYVLPALGKPVPQTRDNDNPPPAEACPIENPPVMVQLPHTPGAPWPRFTIDIGIANPRRPWTDVTGWFTVTIDPHAHTVEPGTATIYTPNNLILHPEFTAYMNHLPREIGQSRYADAWEIGVNSPAAHAIVTGGQEYEWPGVNPRVNMGCCASTNRSPPSSPYGNNTTSQGAIPTDSRAPIAVATTEASRHSTTSIRPSSAARLSTQFRFPILSSRNDTAQSSGIASHPTKPLKSPPRASQIKAPPSHSIDPLSTNPRLTYAILIRERTAYFDTRVTGHAEVWAALRIMCELLERGEKEEAQAIMEAAGCTCPSGEVWGRRGGIWDERGERYVVPAWCVGIPRGCVMEGNELQEGTDTSGVEESSEDEEVKSFRKRAVFEVGTGKGKGRAVEVEKELELESDLKVRVRMSNTAKDLVVRIRANARVHALLRRVRQVGEITPDTKIKIGYLGRILHEHESLEAQGWHEGHTLNVYVFE</sequence>
<dbReference type="PANTHER" id="PTHR13609">
    <property type="entry name" value="UBIQUITIN DOMAIN CONTAINING 1 PROTEIN-RELATED"/>
    <property type="match status" value="1"/>
</dbReference>
<feature type="domain" description="Ubiquitin-like" evidence="3">
    <location>
        <begin position="415"/>
        <end position="489"/>
    </location>
</feature>
<dbReference type="SUPFAM" id="SSF54236">
    <property type="entry name" value="Ubiquitin-like"/>
    <property type="match status" value="1"/>
</dbReference>
<reference evidence="4 5" key="1">
    <citation type="submission" date="2019-07" db="EMBL/GenBank/DDBJ databases">
        <title>Finished genome of Venturia effusa.</title>
        <authorList>
            <person name="Young C.A."/>
            <person name="Cox M.P."/>
            <person name="Ganley A.R.D."/>
            <person name="David W.J."/>
        </authorList>
    </citation>
    <scope>NUCLEOTIDE SEQUENCE [LARGE SCALE GENOMIC DNA]</scope>
    <source>
        <strain evidence="5">albino</strain>
    </source>
</reference>
<keyword evidence="5" id="KW-1185">Reference proteome</keyword>
<feature type="compositionally biased region" description="Polar residues" evidence="1">
    <location>
        <begin position="228"/>
        <end position="237"/>
    </location>
</feature>
<dbReference type="Proteomes" id="UP000316270">
    <property type="component" value="Chromosome 11"/>
</dbReference>
<feature type="chain" id="PRO_5022102792" description="Ubiquitin-like domain-containing protein" evidence="2">
    <location>
        <begin position="21"/>
        <end position="489"/>
    </location>
</feature>
<feature type="region of interest" description="Disordered" evidence="1">
    <location>
        <begin position="165"/>
        <end position="189"/>
    </location>
</feature>
<dbReference type="InterPro" id="IPR000626">
    <property type="entry name" value="Ubiquitin-like_dom"/>
</dbReference>
<dbReference type="Gene3D" id="1.20.225.20">
    <property type="entry name" value="Ub domain-containing protein, DC-UbP/UBTD2, N-terminal domain"/>
    <property type="match status" value="1"/>
</dbReference>
<dbReference type="InterPro" id="IPR032752">
    <property type="entry name" value="DC-UbP/UBTD2_N"/>
</dbReference>
<gene>
    <name evidence="4" type="ORF">FKW77_006047</name>
</gene>
<proteinExistence type="predicted"/>
<organism evidence="4 5">
    <name type="scientific">Venturia effusa</name>
    <dbReference type="NCBI Taxonomy" id="50376"/>
    <lineage>
        <taxon>Eukaryota</taxon>
        <taxon>Fungi</taxon>
        <taxon>Dikarya</taxon>
        <taxon>Ascomycota</taxon>
        <taxon>Pezizomycotina</taxon>
        <taxon>Dothideomycetes</taxon>
        <taxon>Pleosporomycetidae</taxon>
        <taxon>Venturiales</taxon>
        <taxon>Venturiaceae</taxon>
        <taxon>Venturia</taxon>
    </lineage>
</organism>
<dbReference type="Pfam" id="PF16455">
    <property type="entry name" value="UBD"/>
    <property type="match status" value="1"/>
</dbReference>
<evidence type="ECO:0000313" key="4">
    <source>
        <dbReference type="EMBL" id="QDS74425.1"/>
    </source>
</evidence>
<name>A0A517LFK8_9PEZI</name>